<feature type="domain" description="Kazal-like" evidence="5">
    <location>
        <begin position="1"/>
        <end position="44"/>
    </location>
</feature>
<proteinExistence type="predicted"/>
<keyword evidence="1" id="KW-1015">Disulfide bond</keyword>
<dbReference type="GO" id="GO:0030424">
    <property type="term" value="C:axon"/>
    <property type="evidence" value="ECO:0007669"/>
    <property type="project" value="TreeGrafter"/>
</dbReference>
<dbReference type="Pfam" id="PF07679">
    <property type="entry name" value="I-set"/>
    <property type="match status" value="1"/>
</dbReference>
<dbReference type="InterPro" id="IPR003599">
    <property type="entry name" value="Ig_sub"/>
</dbReference>
<accession>A0A8S3ZN47</accession>
<dbReference type="InterPro" id="IPR013098">
    <property type="entry name" value="Ig_I-set"/>
</dbReference>
<dbReference type="InterPro" id="IPR003598">
    <property type="entry name" value="Ig_sub2"/>
</dbReference>
<dbReference type="GO" id="GO:0098632">
    <property type="term" value="F:cell-cell adhesion mediator activity"/>
    <property type="evidence" value="ECO:0007669"/>
    <property type="project" value="TreeGrafter"/>
</dbReference>
<evidence type="ECO:0000256" key="2">
    <source>
        <dbReference type="ARBA" id="ARBA00023319"/>
    </source>
</evidence>
<dbReference type="OrthoDB" id="6085115at2759"/>
<dbReference type="Pfam" id="PF07648">
    <property type="entry name" value="Kazal_2"/>
    <property type="match status" value="1"/>
</dbReference>
<dbReference type="SMART" id="SM00280">
    <property type="entry name" value="KAZAL"/>
    <property type="match status" value="1"/>
</dbReference>
<dbReference type="AlphaFoldDB" id="A0A8S3ZN47"/>
<evidence type="ECO:0000256" key="1">
    <source>
        <dbReference type="ARBA" id="ARBA00023157"/>
    </source>
</evidence>
<dbReference type="InterPro" id="IPR036058">
    <property type="entry name" value="Kazal_dom_sf"/>
</dbReference>
<protein>
    <recommendedName>
        <fullName evidence="8">Follistatin-related protein 5</fullName>
    </recommendedName>
</protein>
<dbReference type="InterPro" id="IPR002350">
    <property type="entry name" value="Kazal_dom"/>
</dbReference>
<evidence type="ECO:0000256" key="3">
    <source>
        <dbReference type="SAM" id="MobiDB-lite"/>
    </source>
</evidence>
<comment type="caution">
    <text evidence="6">The sequence shown here is derived from an EMBL/GenBank/DDBJ whole genome shotgun (WGS) entry which is preliminary data.</text>
</comment>
<dbReference type="PANTHER" id="PTHR10075">
    <property type="entry name" value="BASIGIN RELATED"/>
    <property type="match status" value="1"/>
</dbReference>
<dbReference type="FunFam" id="2.60.40.10:FF:000032">
    <property type="entry name" value="palladin isoform X1"/>
    <property type="match status" value="1"/>
</dbReference>
<dbReference type="GO" id="GO:0007411">
    <property type="term" value="P:axon guidance"/>
    <property type="evidence" value="ECO:0007669"/>
    <property type="project" value="TreeGrafter"/>
</dbReference>
<dbReference type="Gene3D" id="2.130.10.10">
    <property type="entry name" value="YVTN repeat-like/Quinoprotein amine dehydrogenase"/>
    <property type="match status" value="1"/>
</dbReference>
<dbReference type="GO" id="GO:0007156">
    <property type="term" value="P:homophilic cell adhesion via plasma membrane adhesion molecules"/>
    <property type="evidence" value="ECO:0007669"/>
    <property type="project" value="TreeGrafter"/>
</dbReference>
<dbReference type="InterPro" id="IPR007110">
    <property type="entry name" value="Ig-like_dom"/>
</dbReference>
<sequence>MCAGHHKPVCGSDGFQYASHCELHRVACVNRIHIRVDRRSKCFQEEIEQKEKIWLMEQQRLLQEKSERQKQSEKKIQISPSNKYPANDNAEEKISTVTEKATTPATVTNDKKECTWKEMGEFKEALLMFYCQKFAEPNCKLEVKTDREYLSMLVFSYCDRDYDYYLTVKELDDKERDEHFGKNIIHNCHLHDFIKYADNLETDGKLTVSEFTSAFEMPVPTTPPHVQIEVIPTLASAGNGLELKCGIDAATIIWKRHGAQLSDDKRSHQLMVFDDGALFFSTVGLHHIGNYTCMDASDESKAQIHRLRVQSLPIVEVMPVVQTHMTGSDVELKCHAEGVPKPVITWKLAGKALQNSPHTTHYYGGGHIVIHNAKFDTDAGTYTCSAHSQAGTTEKSVAVHILPPSVSTSKESPKESGTFVVFHSKGISAYDPLRCLLRHQVPADFSNFKFIPEALDSPLTLCSKGKDCQWGEAVKVGSEFIYVCQPAQNRVMVMNSGDSWNPLQIIDTDKRPEKLWYVKHLDQVWVLCSSQEHADNGKTIMVIRDASQHIQHRSVHTQPVGNHFDMVQDLFLAPANDLEHEFSFGYVSHRGQNGLFKLSLEDMSYTKAIDLTNYGCVPTNIAFVPIGGHVVIQCVSAADQHTLQLVMDYLTDTITSTTSLNGYPMTSPDSRHLVSVDKLTGKVIVTSVSDEGALETTYEVTVSASISDVAFMPAISHQGYDLVLTSADDDDVIIMNLVTGKVEKIPGSQYLDPTNSWHPSPIHRHIISGNSMSNYLMVPSRSSLAILDAKFKQVECEFLDSVSSKVMLYIPSSYTSS</sequence>
<evidence type="ECO:0000259" key="5">
    <source>
        <dbReference type="PROSITE" id="PS51465"/>
    </source>
</evidence>
<dbReference type="SUPFAM" id="SSF48726">
    <property type="entry name" value="Immunoglobulin"/>
    <property type="match status" value="2"/>
</dbReference>
<dbReference type="Proteomes" id="UP000678393">
    <property type="component" value="Unassembled WGS sequence"/>
</dbReference>
<evidence type="ECO:0000313" key="6">
    <source>
        <dbReference type="EMBL" id="CAG5128021.1"/>
    </source>
</evidence>
<feature type="domain" description="Ig-like" evidence="4">
    <location>
        <begin position="313"/>
        <end position="398"/>
    </location>
</feature>
<evidence type="ECO:0000313" key="7">
    <source>
        <dbReference type="Proteomes" id="UP000678393"/>
    </source>
</evidence>
<dbReference type="PANTHER" id="PTHR10075:SF101">
    <property type="entry name" value="ZWEI IG DOMAIN PROTEIN ZIG-3"/>
    <property type="match status" value="1"/>
</dbReference>
<dbReference type="InterPro" id="IPR013783">
    <property type="entry name" value="Ig-like_fold"/>
</dbReference>
<dbReference type="InterPro" id="IPR015943">
    <property type="entry name" value="WD40/YVTN_repeat-like_dom_sf"/>
</dbReference>
<organism evidence="6 7">
    <name type="scientific">Candidula unifasciata</name>
    <dbReference type="NCBI Taxonomy" id="100452"/>
    <lineage>
        <taxon>Eukaryota</taxon>
        <taxon>Metazoa</taxon>
        <taxon>Spiralia</taxon>
        <taxon>Lophotrochozoa</taxon>
        <taxon>Mollusca</taxon>
        <taxon>Gastropoda</taxon>
        <taxon>Heterobranchia</taxon>
        <taxon>Euthyneura</taxon>
        <taxon>Panpulmonata</taxon>
        <taxon>Eupulmonata</taxon>
        <taxon>Stylommatophora</taxon>
        <taxon>Helicina</taxon>
        <taxon>Helicoidea</taxon>
        <taxon>Geomitridae</taxon>
        <taxon>Candidula</taxon>
    </lineage>
</organism>
<evidence type="ECO:0000259" key="4">
    <source>
        <dbReference type="PROSITE" id="PS50835"/>
    </source>
</evidence>
<reference evidence="6" key="1">
    <citation type="submission" date="2021-04" db="EMBL/GenBank/DDBJ databases">
        <authorList>
            <consortium name="Molecular Ecology Group"/>
        </authorList>
    </citation>
    <scope>NUCLEOTIDE SEQUENCE</scope>
</reference>
<dbReference type="SUPFAM" id="SSF75011">
    <property type="entry name" value="3-carboxy-cis,cis-mucoante lactonizing enzyme"/>
    <property type="match status" value="1"/>
</dbReference>
<keyword evidence="7" id="KW-1185">Reference proteome</keyword>
<dbReference type="SMART" id="SM00409">
    <property type="entry name" value="IG"/>
    <property type="match status" value="2"/>
</dbReference>
<dbReference type="EMBL" id="CAJHNH020002891">
    <property type="protein sequence ID" value="CAG5128021.1"/>
    <property type="molecule type" value="Genomic_DNA"/>
</dbReference>
<gene>
    <name evidence="6" type="ORF">CUNI_LOCUS13579</name>
</gene>
<feature type="compositionally biased region" description="Basic and acidic residues" evidence="3">
    <location>
        <begin position="65"/>
        <end position="76"/>
    </location>
</feature>
<dbReference type="InterPro" id="IPR036179">
    <property type="entry name" value="Ig-like_dom_sf"/>
</dbReference>
<feature type="domain" description="Ig-like" evidence="4">
    <location>
        <begin position="224"/>
        <end position="293"/>
    </location>
</feature>
<dbReference type="PROSITE" id="PS51465">
    <property type="entry name" value="KAZAL_2"/>
    <property type="match status" value="1"/>
</dbReference>
<feature type="region of interest" description="Disordered" evidence="3">
    <location>
        <begin position="65"/>
        <end position="89"/>
    </location>
</feature>
<keyword evidence="2" id="KW-0393">Immunoglobulin domain</keyword>
<dbReference type="PROSITE" id="PS50835">
    <property type="entry name" value="IG_LIKE"/>
    <property type="match status" value="2"/>
</dbReference>
<dbReference type="CDD" id="cd00104">
    <property type="entry name" value="KAZAL_FS"/>
    <property type="match status" value="1"/>
</dbReference>
<evidence type="ECO:0008006" key="8">
    <source>
        <dbReference type="Google" id="ProtNLM"/>
    </source>
</evidence>
<dbReference type="Gene3D" id="2.60.40.10">
    <property type="entry name" value="Immunoglobulins"/>
    <property type="match status" value="2"/>
</dbReference>
<dbReference type="SUPFAM" id="SSF100895">
    <property type="entry name" value="Kazal-type serine protease inhibitors"/>
    <property type="match status" value="1"/>
</dbReference>
<name>A0A8S3ZN47_9EUPU</name>
<dbReference type="CDD" id="cd00096">
    <property type="entry name" value="Ig"/>
    <property type="match status" value="2"/>
</dbReference>
<dbReference type="Gene3D" id="3.30.60.30">
    <property type="match status" value="1"/>
</dbReference>
<dbReference type="GO" id="GO:0005886">
    <property type="term" value="C:plasma membrane"/>
    <property type="evidence" value="ECO:0007669"/>
    <property type="project" value="TreeGrafter"/>
</dbReference>
<dbReference type="GO" id="GO:0070593">
    <property type="term" value="P:dendrite self-avoidance"/>
    <property type="evidence" value="ECO:0007669"/>
    <property type="project" value="TreeGrafter"/>
</dbReference>
<dbReference type="SMART" id="SM00408">
    <property type="entry name" value="IGc2"/>
    <property type="match status" value="2"/>
</dbReference>